<keyword evidence="10" id="KW-0539">Nucleus</keyword>
<evidence type="ECO:0000256" key="10">
    <source>
        <dbReference type="ARBA" id="ARBA00023242"/>
    </source>
</evidence>
<dbReference type="PROSITE" id="PS50157">
    <property type="entry name" value="ZINC_FINGER_C2H2_2"/>
    <property type="match status" value="6"/>
</dbReference>
<dbReference type="GO" id="GO:0031519">
    <property type="term" value="C:PcG protein complex"/>
    <property type="evidence" value="ECO:0007669"/>
    <property type="project" value="TreeGrafter"/>
</dbReference>
<reference evidence="15" key="3">
    <citation type="submission" date="2025-08" db="UniProtKB">
        <authorList>
            <consortium name="Ensembl"/>
        </authorList>
    </citation>
    <scope>IDENTIFICATION</scope>
</reference>
<dbReference type="Proteomes" id="UP000265140">
    <property type="component" value="Chromosome 5"/>
</dbReference>
<name>A0A6Q2XP65_ESOLU</name>
<feature type="domain" description="C2H2-type" evidence="14">
    <location>
        <begin position="769"/>
        <end position="796"/>
    </location>
</feature>
<dbReference type="InterPro" id="IPR036236">
    <property type="entry name" value="Znf_C2H2_sf"/>
</dbReference>
<keyword evidence="7" id="KW-0805">Transcription regulation</keyword>
<dbReference type="PROSITE" id="PS00028">
    <property type="entry name" value="ZINC_FINGER_C2H2_1"/>
    <property type="match status" value="6"/>
</dbReference>
<keyword evidence="8" id="KW-0238">DNA-binding</keyword>
<organism evidence="15 16">
    <name type="scientific">Esox lucius</name>
    <name type="common">Northern pike</name>
    <dbReference type="NCBI Taxonomy" id="8010"/>
    <lineage>
        <taxon>Eukaryota</taxon>
        <taxon>Metazoa</taxon>
        <taxon>Chordata</taxon>
        <taxon>Craniata</taxon>
        <taxon>Vertebrata</taxon>
        <taxon>Euteleostomi</taxon>
        <taxon>Actinopterygii</taxon>
        <taxon>Neopterygii</taxon>
        <taxon>Teleostei</taxon>
        <taxon>Protacanthopterygii</taxon>
        <taxon>Esociformes</taxon>
        <taxon>Esocidae</taxon>
        <taxon>Esox</taxon>
    </lineage>
</organism>
<keyword evidence="16" id="KW-1185">Reference proteome</keyword>
<dbReference type="PANTHER" id="PTHR14003:SF23">
    <property type="entry name" value="ZINC FINGER PROTEIN 143"/>
    <property type="match status" value="1"/>
</dbReference>
<dbReference type="InterPro" id="IPR013087">
    <property type="entry name" value="Znf_C2H2_type"/>
</dbReference>
<evidence type="ECO:0000256" key="7">
    <source>
        <dbReference type="ARBA" id="ARBA00023015"/>
    </source>
</evidence>
<sequence length="909" mass="104924">MNNCSHAKDFSWMENGTLVKVEGEAVTVRESPSVKEEDAVIEEMTVTDNLSGVEEEIGTDTPNTNSLQISLTVSEEEVPSEQQHCKREWSPSLGQEDPQPGQIKEEPKELWIGQEREQLQGLFEDFIFTPPCVKSERQKDSLLCEPILAGFPTLRRLEISKLESFRVLFNDHLTVSAAVEVFEAIEKRIAKYEEENDLFRRLMRITPETKPCETDALQLFLAVSKDVPAEQQHCKRGWNSSLGQEDPEPTQIKEGQKELRIGQDEEPFFDSKDLVFPLPCVKNDCDQKDPCQKFPTLNQLKISKLRSFCVLFNAQAQAAEGVFRVVEKMLTEYQRENDWLRRMLWITPEIRLCRIDSLQISLTVSEEEVPSEQQHCKREWSPSLGQEDPQPGQIKEEPKELWIGQEREQLQGLFDTKDFIFAPPCVKSERQKDSLLSEPISAGFPTLSRLEISKLESFRVLFNDHLTVSAAVEVFGAVEKRIAKYEEENYLFRRLMRITPETKPCETDALQLFLAVSKDVPAEQQHCKRGWNSSLGQEDPEPTQIKEGQKELRIGQDEEPFFDSKDLVFPLPCVKNDCDQKDPCQKFPTLNQLKISKLRSFCVLFNAQAQAAGGVFRVVEKMLTEYQRENDWLRRMLWITPEIRLCRIEVTPEQHHCKQEWSPSLGQEDPEPTQIKEERHIGQEVEPVQQLFHDKCVKRVSYQEDQTSIMLSKNHYHDKGKMFALKADLQGRVTAPKERPIECIYCRKCYNSTSKLKAHVRLLHRGKPCPCKYCGKPFKHKGDLSKHMRSHTGEKPFSCGDCGKSFSVTKNLTRHKLIHTGEKPFHCDDCGLNFSLKRNLNRHQLIHTGEKPFKCDDCGRSFRVKESLTDHMRTHTGEKPLRCGECGNSFNYKQALKRHMLTHSRETKL</sequence>
<evidence type="ECO:0000256" key="4">
    <source>
        <dbReference type="ARBA" id="ARBA00022737"/>
    </source>
</evidence>
<dbReference type="OrthoDB" id="9439903at2759"/>
<feature type="domain" description="C2H2-type" evidence="14">
    <location>
        <begin position="853"/>
        <end position="880"/>
    </location>
</feature>
<dbReference type="RefSeq" id="XP_028975440.1">
    <property type="nucleotide sequence ID" value="XM_029119607.2"/>
</dbReference>
<feature type="region of interest" description="Disordered" evidence="13">
    <location>
        <begin position="373"/>
        <end position="393"/>
    </location>
</feature>
<evidence type="ECO:0000256" key="1">
    <source>
        <dbReference type="ARBA" id="ARBA00004123"/>
    </source>
</evidence>
<keyword evidence="12" id="KW-0175">Coiled coil</keyword>
<comment type="subcellular location">
    <subcellularLocation>
        <location evidence="1">Nucleus</location>
    </subcellularLocation>
</comment>
<evidence type="ECO:0000256" key="9">
    <source>
        <dbReference type="ARBA" id="ARBA00023163"/>
    </source>
</evidence>
<keyword evidence="5 11" id="KW-0863">Zinc-finger</keyword>
<evidence type="ECO:0000256" key="6">
    <source>
        <dbReference type="ARBA" id="ARBA00022833"/>
    </source>
</evidence>
<dbReference type="GO" id="GO:0005667">
    <property type="term" value="C:transcription regulator complex"/>
    <property type="evidence" value="ECO:0007669"/>
    <property type="project" value="TreeGrafter"/>
</dbReference>
<evidence type="ECO:0000256" key="11">
    <source>
        <dbReference type="PROSITE-ProRule" id="PRU00042"/>
    </source>
</evidence>
<feature type="domain" description="C2H2-type" evidence="14">
    <location>
        <begin position="797"/>
        <end position="824"/>
    </location>
</feature>
<dbReference type="GO" id="GO:0000785">
    <property type="term" value="C:chromatin"/>
    <property type="evidence" value="ECO:0007669"/>
    <property type="project" value="TreeGrafter"/>
</dbReference>
<dbReference type="RefSeq" id="XP_028975439.1">
    <property type="nucleotide sequence ID" value="XM_029119606.2"/>
</dbReference>
<dbReference type="GO" id="GO:0042802">
    <property type="term" value="F:identical protein binding"/>
    <property type="evidence" value="ECO:0007669"/>
    <property type="project" value="UniProtKB-ARBA"/>
</dbReference>
<evidence type="ECO:0000313" key="15">
    <source>
        <dbReference type="Ensembl" id="ENSELUP00000054937.1"/>
    </source>
</evidence>
<dbReference type="GeneID" id="105007653"/>
<dbReference type="GO" id="GO:0000981">
    <property type="term" value="F:DNA-binding transcription factor activity, RNA polymerase II-specific"/>
    <property type="evidence" value="ECO:0007669"/>
    <property type="project" value="TreeGrafter"/>
</dbReference>
<dbReference type="GO" id="GO:0008270">
    <property type="term" value="F:zinc ion binding"/>
    <property type="evidence" value="ECO:0007669"/>
    <property type="project" value="UniProtKB-KW"/>
</dbReference>
<dbReference type="Gene3D" id="3.30.160.60">
    <property type="entry name" value="Classic Zinc Finger"/>
    <property type="match status" value="5"/>
</dbReference>
<reference evidence="15" key="4">
    <citation type="submission" date="2025-09" db="UniProtKB">
        <authorList>
            <consortium name="Ensembl"/>
        </authorList>
    </citation>
    <scope>IDENTIFICATION</scope>
</reference>
<dbReference type="SMART" id="SM00355">
    <property type="entry name" value="ZnF_C2H2"/>
    <property type="match status" value="6"/>
</dbReference>
<protein>
    <recommendedName>
        <fullName evidence="14">C2H2-type domain-containing protein</fullName>
    </recommendedName>
</protein>
<feature type="domain" description="C2H2-type" evidence="14">
    <location>
        <begin position="825"/>
        <end position="852"/>
    </location>
</feature>
<keyword evidence="3" id="KW-0479">Metal-binding</keyword>
<feature type="domain" description="C2H2-type" evidence="14">
    <location>
        <begin position="881"/>
        <end position="908"/>
    </location>
</feature>
<feature type="region of interest" description="Disordered" evidence="13">
    <location>
        <begin position="75"/>
        <end position="102"/>
    </location>
</feature>
<evidence type="ECO:0000313" key="16">
    <source>
        <dbReference type="Proteomes" id="UP000265140"/>
    </source>
</evidence>
<dbReference type="AlphaFoldDB" id="A0A6Q2XP65"/>
<dbReference type="FunFam" id="3.30.160.60:FF:000508">
    <property type="entry name" value="Myeloid zinc finger 1"/>
    <property type="match status" value="1"/>
</dbReference>
<evidence type="ECO:0000256" key="13">
    <source>
        <dbReference type="SAM" id="MobiDB-lite"/>
    </source>
</evidence>
<evidence type="ECO:0000256" key="5">
    <source>
        <dbReference type="ARBA" id="ARBA00022771"/>
    </source>
</evidence>
<feature type="domain" description="C2H2-type" evidence="14">
    <location>
        <begin position="741"/>
        <end position="769"/>
    </location>
</feature>
<dbReference type="SUPFAM" id="SSF57667">
    <property type="entry name" value="beta-beta-alpha zinc fingers"/>
    <property type="match status" value="4"/>
</dbReference>
<dbReference type="Ensembl" id="ENSELUT00000076466.2">
    <property type="protein sequence ID" value="ENSELUP00000054937.1"/>
    <property type="gene ID" value="ENSELUG00000027355.2"/>
</dbReference>
<reference evidence="16" key="1">
    <citation type="journal article" date="2014" name="PLoS ONE">
        <title>The genome and linkage map of the northern pike (Esox lucius): conserved synteny revealed between the salmonid sister group and the Neoteleostei.</title>
        <authorList>
            <person name="Rondeau E.B."/>
            <person name="Minkley D.R."/>
            <person name="Leong J.S."/>
            <person name="Messmer A.M."/>
            <person name="Jantzen J.R."/>
            <person name="von Schalburg K.R."/>
            <person name="Lemon C."/>
            <person name="Bird N.H."/>
            <person name="Koop B.F."/>
        </authorList>
    </citation>
    <scope>NUCLEOTIDE SEQUENCE</scope>
</reference>
<dbReference type="FunFam" id="3.30.160.60:FF:001174">
    <property type="entry name" value="zinc finger protein 527 isoform X1"/>
    <property type="match status" value="1"/>
</dbReference>
<keyword evidence="4" id="KW-0677">Repeat</keyword>
<comment type="similarity">
    <text evidence="2">Belongs to the krueppel C2H2-type zinc-finger protein family.</text>
</comment>
<dbReference type="FunFam" id="3.30.160.60:FF:002343">
    <property type="entry name" value="Zinc finger protein 33A"/>
    <property type="match status" value="2"/>
</dbReference>
<dbReference type="GeneTree" id="ENSGT01150000286936"/>
<reference evidence="15" key="2">
    <citation type="submission" date="2020-02" db="EMBL/GenBank/DDBJ databases">
        <title>Esox lucius (northern pike) genome, fEsoLuc1, primary haplotype.</title>
        <authorList>
            <person name="Myers G."/>
            <person name="Karagic N."/>
            <person name="Meyer A."/>
            <person name="Pippel M."/>
            <person name="Reichard M."/>
            <person name="Winkler S."/>
            <person name="Tracey A."/>
            <person name="Sims Y."/>
            <person name="Howe K."/>
            <person name="Rhie A."/>
            <person name="Formenti G."/>
            <person name="Durbin R."/>
            <person name="Fedrigo O."/>
            <person name="Jarvis E.D."/>
        </authorList>
    </citation>
    <scope>NUCLEOTIDE SEQUENCE [LARGE SCALE GENOMIC DNA]</scope>
</reference>
<evidence type="ECO:0000256" key="8">
    <source>
        <dbReference type="ARBA" id="ARBA00023125"/>
    </source>
</evidence>
<proteinExistence type="inferred from homology"/>
<evidence type="ECO:0000256" key="3">
    <source>
        <dbReference type="ARBA" id="ARBA00022723"/>
    </source>
</evidence>
<keyword evidence="6" id="KW-0862">Zinc</keyword>
<keyword evidence="9" id="KW-0804">Transcription</keyword>
<dbReference type="PANTHER" id="PTHR14003">
    <property type="entry name" value="TRANSCRIPTIONAL REPRESSOR PROTEIN YY"/>
    <property type="match status" value="1"/>
</dbReference>
<dbReference type="RefSeq" id="XP_028975438.1">
    <property type="nucleotide sequence ID" value="XM_029119605.2"/>
</dbReference>
<dbReference type="GO" id="GO:0000978">
    <property type="term" value="F:RNA polymerase II cis-regulatory region sequence-specific DNA binding"/>
    <property type="evidence" value="ECO:0007669"/>
    <property type="project" value="TreeGrafter"/>
</dbReference>
<accession>A0A6Q2XP65</accession>
<evidence type="ECO:0000256" key="2">
    <source>
        <dbReference type="ARBA" id="ARBA00006991"/>
    </source>
</evidence>
<feature type="coiled-coil region" evidence="12">
    <location>
        <begin position="175"/>
        <end position="202"/>
    </location>
</feature>
<evidence type="ECO:0000259" key="14">
    <source>
        <dbReference type="PROSITE" id="PS50157"/>
    </source>
</evidence>
<dbReference type="Pfam" id="PF00096">
    <property type="entry name" value="zf-C2H2"/>
    <property type="match status" value="5"/>
</dbReference>
<evidence type="ECO:0000256" key="12">
    <source>
        <dbReference type="SAM" id="Coils"/>
    </source>
</evidence>
<dbReference type="FunFam" id="3.30.160.60:FF:001228">
    <property type="entry name" value="Zinc finger protein 236"/>
    <property type="match status" value="1"/>
</dbReference>
<dbReference type="Bgee" id="ENSELUG00000027355">
    <property type="expression patterns" value="Expressed in head kidney and 14 other cell types or tissues"/>
</dbReference>